<evidence type="ECO:0000256" key="2">
    <source>
        <dbReference type="ARBA" id="ARBA00022603"/>
    </source>
</evidence>
<dbReference type="InterPro" id="IPR010426">
    <property type="entry name" value="MTTB_MeTrfase"/>
</dbReference>
<sequence>MKMQEKLTAIHLQALRILEHVGIILHHAELIDMLKEHGVSVKDKTVYFKPDTVMDAVRRAPDSFTLHARNPCHDMIIGGNRVNCAPGYGCPTICRIDGSRRNAVMADYVRMAKLVHQCPHFSINGGILAQPSDIPIDMSHLLMIYATLVSSDKCLMGVPGNATQLKTAIELASIAFGGLEKFAARPHILSLVNLISPLQIDEMALDTMMIAARHNQPLVISPSPAAGTTGPIDLAANIALATAEALAGIAIVQMIQPGTPVIFGLQCLGADLKTGNISIGSPAYALQAKYAAALARMYHLPSRCGGALTDAAYLSPQSGYESMLNMLATFQNGVNFVVHSAGILDSYSAISYEKFIMDIEIIDMVQYYLNDAAVDPQTLNLELIRSVGPGGQFLTTMDTLQKCRTQSWNSSIGVRGKSDGGLQEETFLKNIAAKEIFMLDAYEPPTMDQMLHFELENFLIRQGVDQPLIDKINYY</sequence>
<protein>
    <submittedName>
        <fullName evidence="4">Trimethylamine methyltransferase</fullName>
    </submittedName>
</protein>
<reference evidence="4 5" key="1">
    <citation type="submission" date="2019-11" db="EMBL/GenBank/DDBJ databases">
        <title>Comparative genomics of hydrocarbon-degrading Desulfosarcina strains.</title>
        <authorList>
            <person name="Watanabe M."/>
            <person name="Kojima H."/>
            <person name="Fukui M."/>
        </authorList>
    </citation>
    <scope>NUCLEOTIDE SEQUENCE [LARGE SCALE GENOMIC DNA]</scope>
    <source>
        <strain evidence="4 5">PP31</strain>
    </source>
</reference>
<evidence type="ECO:0000313" key="5">
    <source>
        <dbReference type="Proteomes" id="UP000427769"/>
    </source>
</evidence>
<dbReference type="Pfam" id="PF06253">
    <property type="entry name" value="MTTB"/>
    <property type="match status" value="1"/>
</dbReference>
<dbReference type="EMBL" id="AP021875">
    <property type="protein sequence ID" value="BBO73245.1"/>
    <property type="molecule type" value="Genomic_DNA"/>
</dbReference>
<evidence type="ECO:0000256" key="3">
    <source>
        <dbReference type="ARBA" id="ARBA00022679"/>
    </source>
</evidence>
<accession>A0A5K7YXV6</accession>
<dbReference type="GO" id="GO:0015948">
    <property type="term" value="P:methanogenesis"/>
    <property type="evidence" value="ECO:0007669"/>
    <property type="project" value="InterPro"/>
</dbReference>
<keyword evidence="5" id="KW-1185">Reference proteome</keyword>
<comment type="similarity">
    <text evidence="1">Belongs to the trimethylamine methyltransferase family.</text>
</comment>
<dbReference type="Proteomes" id="UP000427769">
    <property type="component" value="Chromosome"/>
</dbReference>
<dbReference type="InterPro" id="IPR038601">
    <property type="entry name" value="MttB-like_sf"/>
</dbReference>
<keyword evidence="2 4" id="KW-0489">Methyltransferase</keyword>
<dbReference type="KEGG" id="dwd:DSCW_06620"/>
<proteinExistence type="inferred from homology"/>
<dbReference type="GO" id="GO:0032259">
    <property type="term" value="P:methylation"/>
    <property type="evidence" value="ECO:0007669"/>
    <property type="project" value="UniProtKB-KW"/>
</dbReference>
<keyword evidence="3 4" id="KW-0808">Transferase</keyword>
<dbReference type="Gene3D" id="3.20.20.480">
    <property type="entry name" value="Trimethylamine methyltransferase-like"/>
    <property type="match status" value="1"/>
</dbReference>
<organism evidence="4 5">
    <name type="scientific">Desulfosarcina widdelii</name>
    <dbReference type="NCBI Taxonomy" id="947919"/>
    <lineage>
        <taxon>Bacteria</taxon>
        <taxon>Pseudomonadati</taxon>
        <taxon>Thermodesulfobacteriota</taxon>
        <taxon>Desulfobacteria</taxon>
        <taxon>Desulfobacterales</taxon>
        <taxon>Desulfosarcinaceae</taxon>
        <taxon>Desulfosarcina</taxon>
    </lineage>
</organism>
<evidence type="ECO:0000313" key="4">
    <source>
        <dbReference type="EMBL" id="BBO73245.1"/>
    </source>
</evidence>
<dbReference type="GO" id="GO:0008168">
    <property type="term" value="F:methyltransferase activity"/>
    <property type="evidence" value="ECO:0007669"/>
    <property type="project" value="UniProtKB-KW"/>
</dbReference>
<evidence type="ECO:0000256" key="1">
    <source>
        <dbReference type="ARBA" id="ARBA00007137"/>
    </source>
</evidence>
<name>A0A5K7YXV6_9BACT</name>
<dbReference type="OrthoDB" id="9815793at2"/>
<gene>
    <name evidence="4" type="ORF">DSCW_06620</name>
</gene>
<dbReference type="AlphaFoldDB" id="A0A5K7YXV6"/>